<feature type="region of interest" description="Disordered" evidence="3">
    <location>
        <begin position="70"/>
        <end position="92"/>
    </location>
</feature>
<reference evidence="4 5" key="1">
    <citation type="journal article" date="2018" name="Nat. Ecol. Evol.">
        <title>Pezizomycetes genomes reveal the molecular basis of ectomycorrhizal truffle lifestyle.</title>
        <authorList>
            <person name="Murat C."/>
            <person name="Payen T."/>
            <person name="Noel B."/>
            <person name="Kuo A."/>
            <person name="Morin E."/>
            <person name="Chen J."/>
            <person name="Kohler A."/>
            <person name="Krizsan K."/>
            <person name="Balestrini R."/>
            <person name="Da Silva C."/>
            <person name="Montanini B."/>
            <person name="Hainaut M."/>
            <person name="Levati E."/>
            <person name="Barry K.W."/>
            <person name="Belfiori B."/>
            <person name="Cichocki N."/>
            <person name="Clum A."/>
            <person name="Dockter R.B."/>
            <person name="Fauchery L."/>
            <person name="Guy J."/>
            <person name="Iotti M."/>
            <person name="Le Tacon F."/>
            <person name="Lindquist E.A."/>
            <person name="Lipzen A."/>
            <person name="Malagnac F."/>
            <person name="Mello A."/>
            <person name="Molinier V."/>
            <person name="Miyauchi S."/>
            <person name="Poulain J."/>
            <person name="Riccioni C."/>
            <person name="Rubini A."/>
            <person name="Sitrit Y."/>
            <person name="Splivallo R."/>
            <person name="Traeger S."/>
            <person name="Wang M."/>
            <person name="Zifcakova L."/>
            <person name="Wipf D."/>
            <person name="Zambonelli A."/>
            <person name="Paolocci F."/>
            <person name="Nowrousian M."/>
            <person name="Ottonello S."/>
            <person name="Baldrian P."/>
            <person name="Spatafora J.W."/>
            <person name="Henrissat B."/>
            <person name="Nagy L.G."/>
            <person name="Aury J.M."/>
            <person name="Wincker P."/>
            <person name="Grigoriev I.V."/>
            <person name="Bonfante P."/>
            <person name="Martin F.M."/>
        </authorList>
    </citation>
    <scope>NUCLEOTIDE SEQUENCE [LARGE SCALE GENOMIC DNA]</scope>
    <source>
        <strain evidence="4 5">ATCC MYA-4762</strain>
    </source>
</reference>
<dbReference type="Gene3D" id="1.25.40.20">
    <property type="entry name" value="Ankyrin repeat-containing domain"/>
    <property type="match status" value="1"/>
</dbReference>
<dbReference type="InterPro" id="IPR050776">
    <property type="entry name" value="Ank_Repeat/CDKN_Inhibitor"/>
</dbReference>
<organism evidence="4 5">
    <name type="scientific">Terfezia boudieri ATCC MYA-4762</name>
    <dbReference type="NCBI Taxonomy" id="1051890"/>
    <lineage>
        <taxon>Eukaryota</taxon>
        <taxon>Fungi</taxon>
        <taxon>Dikarya</taxon>
        <taxon>Ascomycota</taxon>
        <taxon>Pezizomycotina</taxon>
        <taxon>Pezizomycetes</taxon>
        <taxon>Pezizales</taxon>
        <taxon>Pezizaceae</taxon>
        <taxon>Terfezia</taxon>
    </lineage>
</organism>
<evidence type="ECO:0000313" key="5">
    <source>
        <dbReference type="Proteomes" id="UP000267821"/>
    </source>
</evidence>
<sequence>MKAEALRDIGNGEGVGMLHQAAAVGNIEQVRFLLEMCGLNPSLRTRYRWAPLHWEVNNCSSAVVRILLPHGANPSPRSDTGRTPLDIARITA</sequence>
<dbReference type="InParanoid" id="A0A3N4LSR5"/>
<dbReference type="OrthoDB" id="3499705at2759"/>
<proteinExistence type="predicted"/>
<dbReference type="Pfam" id="PF12796">
    <property type="entry name" value="Ank_2"/>
    <property type="match status" value="1"/>
</dbReference>
<evidence type="ECO:0000256" key="1">
    <source>
        <dbReference type="ARBA" id="ARBA00022737"/>
    </source>
</evidence>
<keyword evidence="2" id="KW-0040">ANK repeat</keyword>
<dbReference type="STRING" id="1051890.A0A3N4LSR5"/>
<accession>A0A3N4LSR5</accession>
<dbReference type="PANTHER" id="PTHR24201">
    <property type="entry name" value="ANK_REP_REGION DOMAIN-CONTAINING PROTEIN"/>
    <property type="match status" value="1"/>
</dbReference>
<evidence type="ECO:0000256" key="2">
    <source>
        <dbReference type="ARBA" id="ARBA00023043"/>
    </source>
</evidence>
<name>A0A3N4LSR5_9PEZI</name>
<dbReference type="AlphaFoldDB" id="A0A3N4LSR5"/>
<dbReference type="InterPro" id="IPR036770">
    <property type="entry name" value="Ankyrin_rpt-contain_sf"/>
</dbReference>
<dbReference type="SUPFAM" id="SSF48403">
    <property type="entry name" value="Ankyrin repeat"/>
    <property type="match status" value="1"/>
</dbReference>
<evidence type="ECO:0000313" key="4">
    <source>
        <dbReference type="EMBL" id="RPB23681.1"/>
    </source>
</evidence>
<dbReference type="InterPro" id="IPR002110">
    <property type="entry name" value="Ankyrin_rpt"/>
</dbReference>
<keyword evidence="1" id="KW-0677">Repeat</keyword>
<gene>
    <name evidence="4" type="ORF">L211DRAFT_786407</name>
</gene>
<keyword evidence="5" id="KW-1185">Reference proteome</keyword>
<dbReference type="EMBL" id="ML121545">
    <property type="protein sequence ID" value="RPB23681.1"/>
    <property type="molecule type" value="Genomic_DNA"/>
</dbReference>
<protein>
    <submittedName>
        <fullName evidence="4">Ankyrin</fullName>
    </submittedName>
</protein>
<dbReference type="Proteomes" id="UP000267821">
    <property type="component" value="Unassembled WGS sequence"/>
</dbReference>
<evidence type="ECO:0000256" key="3">
    <source>
        <dbReference type="SAM" id="MobiDB-lite"/>
    </source>
</evidence>